<name>A0A815S035_9BILA</name>
<comment type="caution">
    <text evidence="3">The sequence shown here is derived from an EMBL/GenBank/DDBJ whole genome shotgun (WGS) entry which is preliminary data.</text>
</comment>
<sequence>MIKPNKATSKRSDSIIDFGISQNASGWTSEVLDEGESDHWPVLFQSCLAINEDSFFKKTNWRIYNYFLTMVYEYWLSVVYNIDEQTFFSLFSSFLSALSDRCSVYETVAKYRPPWPPDLVLLAKSVNRARRAYRRMKCLQRLQLYLDLKDIFIAKRTDFLNSKQEQKLKWVAEGNNVWTFVKPHFHAFTPPFRGLTIGSEKITDGNKIVETLANYFETHFKKPQHDNNNNEHVQSVEIFENIEYTPNIPLEPITVVEVLQEWKKFKKKKSLDSTGTSAFMIKQLPQEYIGIITVLFNHCAAKGEFFVDSKHAKVVCLSKDGLFPTENKLRPISLLPNLGKWFERIIHKRILKWCENNNIFVDEQSGFTANRRLQTRIVSLIEDIRLTIAACNRPALAIFVDFMSAFDRMWFCALISSLTRLDMPLAYIKWISSWISNRTISIHYGDYVSRTIKMEVGAPQGSILAATLFRLHIHHLPSFFHQVISHLFADDLALILSGSLENKFSLNVVELEERANKAMLILEKFADDHILPVNIQKTKAVLIHNIVSPSLPKIKFKDKNIDYVTSFQYLGVTITTKLGWGKYIDDKLRKIKGTYNAMKVLFYNIPKKEILIRLGWSRKQGMSSLVVASESSEASIS</sequence>
<dbReference type="InterPro" id="IPR043502">
    <property type="entry name" value="DNA/RNA_pol_sf"/>
</dbReference>
<feature type="domain" description="Reverse transcriptase" evidence="1">
    <location>
        <begin position="298"/>
        <end position="574"/>
    </location>
</feature>
<dbReference type="OrthoDB" id="416454at2759"/>
<evidence type="ECO:0000313" key="4">
    <source>
        <dbReference type="Proteomes" id="UP000663832"/>
    </source>
</evidence>
<organism evidence="3 4">
    <name type="scientific">Adineta steineri</name>
    <dbReference type="NCBI Taxonomy" id="433720"/>
    <lineage>
        <taxon>Eukaryota</taxon>
        <taxon>Metazoa</taxon>
        <taxon>Spiralia</taxon>
        <taxon>Gnathifera</taxon>
        <taxon>Rotifera</taxon>
        <taxon>Eurotatoria</taxon>
        <taxon>Bdelloidea</taxon>
        <taxon>Adinetida</taxon>
        <taxon>Adinetidae</taxon>
        <taxon>Adineta</taxon>
    </lineage>
</organism>
<dbReference type="AlphaFoldDB" id="A0A815S035"/>
<dbReference type="EMBL" id="CAJNOI010000168">
    <property type="protein sequence ID" value="CAF1151065.1"/>
    <property type="molecule type" value="Genomic_DNA"/>
</dbReference>
<accession>A0A815S035</accession>
<dbReference type="Pfam" id="PF00078">
    <property type="entry name" value="RVT_1"/>
    <property type="match status" value="1"/>
</dbReference>
<evidence type="ECO:0000313" key="2">
    <source>
        <dbReference type="EMBL" id="CAF1151065.1"/>
    </source>
</evidence>
<protein>
    <recommendedName>
        <fullName evidence="1">Reverse transcriptase domain-containing protein</fullName>
    </recommendedName>
</protein>
<keyword evidence="4" id="KW-1185">Reference proteome</keyword>
<dbReference type="SUPFAM" id="SSF56672">
    <property type="entry name" value="DNA/RNA polymerases"/>
    <property type="match status" value="1"/>
</dbReference>
<reference evidence="3" key="1">
    <citation type="submission" date="2021-02" db="EMBL/GenBank/DDBJ databases">
        <authorList>
            <person name="Nowell W R."/>
        </authorList>
    </citation>
    <scope>NUCLEOTIDE SEQUENCE</scope>
</reference>
<gene>
    <name evidence="2" type="ORF">BJG266_LOCUS24094</name>
    <name evidence="3" type="ORF">QVE165_LOCUS42370</name>
</gene>
<dbReference type="CDD" id="cd01650">
    <property type="entry name" value="RT_nLTR_like"/>
    <property type="match status" value="1"/>
</dbReference>
<proteinExistence type="predicted"/>
<dbReference type="EMBL" id="CAJNOM010000521">
    <property type="protein sequence ID" value="CAF1483118.1"/>
    <property type="molecule type" value="Genomic_DNA"/>
</dbReference>
<dbReference type="PROSITE" id="PS50878">
    <property type="entry name" value="RT_POL"/>
    <property type="match status" value="1"/>
</dbReference>
<dbReference type="PANTHER" id="PTHR19446">
    <property type="entry name" value="REVERSE TRANSCRIPTASES"/>
    <property type="match status" value="1"/>
</dbReference>
<dbReference type="Proteomes" id="UP000663832">
    <property type="component" value="Unassembled WGS sequence"/>
</dbReference>
<dbReference type="Proteomes" id="UP000663877">
    <property type="component" value="Unassembled WGS sequence"/>
</dbReference>
<evidence type="ECO:0000259" key="1">
    <source>
        <dbReference type="PROSITE" id="PS50878"/>
    </source>
</evidence>
<dbReference type="InterPro" id="IPR000477">
    <property type="entry name" value="RT_dom"/>
</dbReference>
<evidence type="ECO:0000313" key="3">
    <source>
        <dbReference type="EMBL" id="CAF1483118.1"/>
    </source>
</evidence>